<feature type="chain" id="PRO_5044579132" evidence="4">
    <location>
        <begin position="39"/>
        <end position="278"/>
    </location>
</feature>
<dbReference type="Proteomes" id="UP000694846">
    <property type="component" value="Unplaced"/>
</dbReference>
<protein>
    <submittedName>
        <fullName evidence="7">Uncharacterized protein LOC112689185</fullName>
    </submittedName>
</protein>
<reference evidence="7" key="2">
    <citation type="submission" date="2025-04" db="UniProtKB">
        <authorList>
            <consortium name="RefSeq"/>
        </authorList>
    </citation>
    <scope>IDENTIFICATION</scope>
    <source>
        <tissue evidence="7">Whole body</tissue>
    </source>
</reference>
<evidence type="ECO:0000256" key="3">
    <source>
        <dbReference type="ARBA" id="ARBA00060902"/>
    </source>
</evidence>
<organism evidence="5">
    <name type="scientific">Sipha flava</name>
    <name type="common">yellow sugarcane aphid</name>
    <dbReference type="NCBI Taxonomy" id="143950"/>
    <lineage>
        <taxon>Eukaryota</taxon>
        <taxon>Metazoa</taxon>
        <taxon>Ecdysozoa</taxon>
        <taxon>Arthropoda</taxon>
        <taxon>Hexapoda</taxon>
        <taxon>Insecta</taxon>
        <taxon>Pterygota</taxon>
        <taxon>Neoptera</taxon>
        <taxon>Paraneoptera</taxon>
        <taxon>Hemiptera</taxon>
        <taxon>Sternorrhyncha</taxon>
        <taxon>Aphidomorpha</taxon>
        <taxon>Aphidoidea</taxon>
        <taxon>Aphididae</taxon>
        <taxon>Sipha</taxon>
    </lineage>
</organism>
<evidence type="ECO:0000256" key="4">
    <source>
        <dbReference type="SAM" id="SignalP"/>
    </source>
</evidence>
<dbReference type="GO" id="GO:0007623">
    <property type="term" value="P:circadian rhythm"/>
    <property type="evidence" value="ECO:0007669"/>
    <property type="project" value="UniProtKB-ARBA"/>
</dbReference>
<dbReference type="FunFam" id="3.15.10.30:FF:000001">
    <property type="entry name" value="Takeout-like protein 1"/>
    <property type="match status" value="1"/>
</dbReference>
<dbReference type="InterPro" id="IPR010562">
    <property type="entry name" value="Haemolymph_juvenile_hormone-bd"/>
</dbReference>
<keyword evidence="1 4" id="KW-0732">Signal</keyword>
<dbReference type="EMBL" id="GGMS01006639">
    <property type="protein sequence ID" value="MBY75842.1"/>
    <property type="molecule type" value="Transcribed_RNA"/>
</dbReference>
<dbReference type="PANTHER" id="PTHR11008:SF15">
    <property type="entry name" value="CIRCADIAN CLOCK-CONTROLLED PROTEIN"/>
    <property type="match status" value="1"/>
</dbReference>
<dbReference type="PANTHER" id="PTHR11008">
    <property type="entry name" value="PROTEIN TAKEOUT-LIKE PROTEIN"/>
    <property type="match status" value="1"/>
</dbReference>
<dbReference type="Pfam" id="PF06585">
    <property type="entry name" value="JHBP"/>
    <property type="match status" value="1"/>
</dbReference>
<feature type="signal peptide" evidence="4">
    <location>
        <begin position="1"/>
        <end position="38"/>
    </location>
</feature>
<evidence type="ECO:0000313" key="5">
    <source>
        <dbReference type="EMBL" id="MBY75842.1"/>
    </source>
</evidence>
<evidence type="ECO:0000256" key="2">
    <source>
        <dbReference type="ARBA" id="ARBA00023108"/>
    </source>
</evidence>
<dbReference type="OrthoDB" id="8183816at2759"/>
<dbReference type="CTD" id="42552"/>
<sequence length="278" mass="31374">MSICIRVSIEYKMPMSEVRRCLTIKFTILLVLSAVALAQSPDTNSVSGPVTANGGSVTKFRKYFSQCKTHTNEFDDCIKNAINSVRPYFTTGVPELGIPPFDPFFASEVKQSRGAGLFGYKLTLYNVTESGWRQSEIKKVKTNFNTNTIKLTHYFPEKYLEGYYETENTILRPGVTTVGQFNLTLYDYVQTMTMSKPKNTNQIKVAVQLQEIGNMSLHIGNLLRGRVIVENVLDRIINASWRVGLPVVKPLINDLVASAFTKIWNDAFNNFDFNLILP</sequence>
<dbReference type="GeneID" id="112689185"/>
<dbReference type="Gene3D" id="3.15.10.30">
    <property type="entry name" value="Haemolymph juvenile hormone binding protein"/>
    <property type="match status" value="1"/>
</dbReference>
<dbReference type="AlphaFoldDB" id="A0A2S2QF59"/>
<comment type="similarity">
    <text evidence="3">Belongs to the TO family.</text>
</comment>
<reference evidence="5" key="1">
    <citation type="submission" date="2018-04" db="EMBL/GenBank/DDBJ databases">
        <title>Transcriptome assembly of Sipha flava.</title>
        <authorList>
            <person name="Scully E.D."/>
            <person name="Geib S.M."/>
            <person name="Palmer N.A."/>
            <person name="Koch K."/>
            <person name="Bradshaw J."/>
            <person name="Heng-Moss T."/>
            <person name="Sarath G."/>
        </authorList>
    </citation>
    <scope>NUCLEOTIDE SEQUENCE</scope>
</reference>
<dbReference type="GO" id="GO:0005615">
    <property type="term" value="C:extracellular space"/>
    <property type="evidence" value="ECO:0007669"/>
    <property type="project" value="TreeGrafter"/>
</dbReference>
<dbReference type="RefSeq" id="XP_025418545.1">
    <property type="nucleotide sequence ID" value="XM_025562760.1"/>
</dbReference>
<evidence type="ECO:0000313" key="6">
    <source>
        <dbReference type="Proteomes" id="UP000694846"/>
    </source>
</evidence>
<keyword evidence="2" id="KW-0090">Biological rhythms</keyword>
<evidence type="ECO:0000256" key="1">
    <source>
        <dbReference type="ARBA" id="ARBA00022729"/>
    </source>
</evidence>
<dbReference type="SMART" id="SM00700">
    <property type="entry name" value="JHBP"/>
    <property type="match status" value="1"/>
</dbReference>
<dbReference type="InterPro" id="IPR038606">
    <property type="entry name" value="To_sf"/>
</dbReference>
<proteinExistence type="inferred from homology"/>
<name>A0A2S2QF59_9HEMI</name>
<keyword evidence="6" id="KW-1185">Reference proteome</keyword>
<accession>A0A2S2QF59</accession>
<evidence type="ECO:0000313" key="7">
    <source>
        <dbReference type="RefSeq" id="XP_025418545.1"/>
    </source>
</evidence>
<gene>
    <name evidence="7" type="primary">LOC112689185</name>
    <name evidence="5" type="ORF">g.51433</name>
</gene>